<sequence length="488" mass="51986">MRFLGRALGGLVLLSITFALLAIAGASLFGAIERRVNAEMPDREPNEQVFAANVVEIAPSRITPVLTSFGEVRSRRNSEVRASVSGRVEALGPGVEEGGAVAEGDLILRIDPAEAETALALADTDVADAEAELREARDAVGLAQDDLANAEAQVALRDRALERQRDLATRGIGSEAAVETAELAEVAAEQSVLSRRQALAEARARVATAETALARQRIARDEAARAVTDTEVRAAFDGVLSDLVAVRGGLVGQNERLADLIDPDALEIAFRVSTPEYARLLDAEGRLAARDVAVMLEVGGFAIETPARITRESAAVGEAETGRQLFARLERPAGFRPGDFARVMVEEPPLDDVARLPADAVGADGTVLVLGAEDRLQLGEVELLRRQGDEVLVRAEGLAGREVVAERSPLLGQGIRVRPHRQAMPDEESAAAGGDMLELDAARRARLVAFVEADEEMAESARERVLAQLREDRVPAQVVARIEGRLGG</sequence>
<keyword evidence="1" id="KW-0175">Coiled coil</keyword>
<organism evidence="2 3">
    <name type="scientific">Palleronia aestuarii</name>
    <dbReference type="NCBI Taxonomy" id="568105"/>
    <lineage>
        <taxon>Bacteria</taxon>
        <taxon>Pseudomonadati</taxon>
        <taxon>Pseudomonadota</taxon>
        <taxon>Alphaproteobacteria</taxon>
        <taxon>Rhodobacterales</taxon>
        <taxon>Roseobacteraceae</taxon>
        <taxon>Palleronia</taxon>
    </lineage>
</organism>
<dbReference type="Gene3D" id="2.40.420.20">
    <property type="match status" value="1"/>
</dbReference>
<reference evidence="2 3" key="1">
    <citation type="submission" date="2018-06" db="EMBL/GenBank/DDBJ databases">
        <title>Genomic Encyclopedia of Archaeal and Bacterial Type Strains, Phase II (KMG-II): from individual species to whole genera.</title>
        <authorList>
            <person name="Goeker M."/>
        </authorList>
    </citation>
    <scope>NUCLEOTIDE SEQUENCE [LARGE SCALE GENOMIC DNA]</scope>
    <source>
        <strain evidence="2 3">DSM 22009</strain>
    </source>
</reference>
<dbReference type="EMBL" id="QKZL01000001">
    <property type="protein sequence ID" value="PZX19562.1"/>
    <property type="molecule type" value="Genomic_DNA"/>
</dbReference>
<dbReference type="AlphaFoldDB" id="A0A2W7P834"/>
<dbReference type="PANTHER" id="PTHR30469">
    <property type="entry name" value="MULTIDRUG RESISTANCE PROTEIN MDTA"/>
    <property type="match status" value="1"/>
</dbReference>
<dbReference type="Gene3D" id="2.40.50.100">
    <property type="match status" value="1"/>
</dbReference>
<dbReference type="GO" id="GO:0015562">
    <property type="term" value="F:efflux transmembrane transporter activity"/>
    <property type="evidence" value="ECO:0007669"/>
    <property type="project" value="TreeGrafter"/>
</dbReference>
<evidence type="ECO:0000256" key="1">
    <source>
        <dbReference type="SAM" id="Coils"/>
    </source>
</evidence>
<accession>A0A2W7P834</accession>
<dbReference type="RefSeq" id="WP_111535254.1">
    <property type="nucleotide sequence ID" value="NZ_QKZL01000001.1"/>
</dbReference>
<evidence type="ECO:0000313" key="3">
    <source>
        <dbReference type="Proteomes" id="UP000248916"/>
    </source>
</evidence>
<protein>
    <submittedName>
        <fullName evidence="2">Biotin/lipoyl-binding protein</fullName>
    </submittedName>
</protein>
<dbReference type="SUPFAM" id="SSF111369">
    <property type="entry name" value="HlyD-like secretion proteins"/>
    <property type="match status" value="1"/>
</dbReference>
<dbReference type="Gene3D" id="1.10.287.470">
    <property type="entry name" value="Helix hairpin bin"/>
    <property type="match status" value="1"/>
</dbReference>
<gene>
    <name evidence="2" type="ORF">LX81_00018</name>
</gene>
<dbReference type="GO" id="GO:1990281">
    <property type="term" value="C:efflux pump complex"/>
    <property type="evidence" value="ECO:0007669"/>
    <property type="project" value="TreeGrafter"/>
</dbReference>
<name>A0A2W7P834_9RHOB</name>
<dbReference type="Gene3D" id="2.40.30.170">
    <property type="match status" value="1"/>
</dbReference>
<evidence type="ECO:0000313" key="2">
    <source>
        <dbReference type="EMBL" id="PZX19562.1"/>
    </source>
</evidence>
<feature type="coiled-coil region" evidence="1">
    <location>
        <begin position="119"/>
        <end position="153"/>
    </location>
</feature>
<proteinExistence type="predicted"/>
<dbReference type="Proteomes" id="UP000248916">
    <property type="component" value="Unassembled WGS sequence"/>
</dbReference>
<comment type="caution">
    <text evidence="2">The sequence shown here is derived from an EMBL/GenBank/DDBJ whole genome shotgun (WGS) entry which is preliminary data.</text>
</comment>
<dbReference type="OrthoDB" id="7626141at2"/>
<keyword evidence="3" id="KW-1185">Reference proteome</keyword>